<dbReference type="AlphaFoldDB" id="A0A0F4PIL8"/>
<dbReference type="eggNOG" id="COG0560">
    <property type="taxonomic scope" value="Bacteria"/>
</dbReference>
<comment type="cofactor">
    <cofactor evidence="1">
        <name>Mg(2+)</name>
        <dbReference type="ChEBI" id="CHEBI:18420"/>
    </cofactor>
</comment>
<dbReference type="SFLD" id="SFLDG01136">
    <property type="entry name" value="C1.6:_Phosphoserine_Phosphatas"/>
    <property type="match status" value="1"/>
</dbReference>
<comment type="similarity">
    <text evidence="3">Belongs to the HAD-like hydrolase superfamily. SerB family.</text>
</comment>
<dbReference type="PATRIC" id="fig|151081.8.peg.3502"/>
<dbReference type="GO" id="GO:0006564">
    <property type="term" value="P:L-serine biosynthetic process"/>
    <property type="evidence" value="ECO:0007669"/>
    <property type="project" value="UniProtKB-KW"/>
</dbReference>
<evidence type="ECO:0000256" key="13">
    <source>
        <dbReference type="ARBA" id="ARBA00048523"/>
    </source>
</evidence>
<evidence type="ECO:0000256" key="10">
    <source>
        <dbReference type="ARBA" id="ARBA00023299"/>
    </source>
</evidence>
<evidence type="ECO:0000256" key="2">
    <source>
        <dbReference type="ARBA" id="ARBA00005135"/>
    </source>
</evidence>
<reference evidence="15 16" key="1">
    <citation type="journal article" date="2015" name="BMC Genomics">
        <title>Genome mining reveals unlocked bioactive potential of marine Gram-negative bacteria.</title>
        <authorList>
            <person name="Machado H."/>
            <person name="Sonnenschein E.C."/>
            <person name="Melchiorsen J."/>
            <person name="Gram L."/>
        </authorList>
    </citation>
    <scope>NUCLEOTIDE SEQUENCE [LARGE SCALE GENOMIC DNA]</scope>
    <source>
        <strain evidence="15 16">S3137</strain>
    </source>
</reference>
<keyword evidence="7" id="KW-0479">Metal-binding</keyword>
<feature type="active site" description="Proton donor" evidence="14">
    <location>
        <position position="131"/>
    </location>
</feature>
<dbReference type="Gene3D" id="3.40.50.1000">
    <property type="entry name" value="HAD superfamily/HAD-like"/>
    <property type="match status" value="1"/>
</dbReference>
<protein>
    <recommendedName>
        <fullName evidence="5">Phosphoserine phosphatase</fullName>
        <ecNumber evidence="4">3.1.3.3</ecNumber>
    </recommendedName>
    <alternativeName>
        <fullName evidence="11">O-phosphoserine phosphohydrolase</fullName>
    </alternativeName>
</protein>
<comment type="catalytic activity">
    <reaction evidence="12">
        <text>O-phospho-L-serine + H2O = L-serine + phosphate</text>
        <dbReference type="Rhea" id="RHEA:21208"/>
        <dbReference type="ChEBI" id="CHEBI:15377"/>
        <dbReference type="ChEBI" id="CHEBI:33384"/>
        <dbReference type="ChEBI" id="CHEBI:43474"/>
        <dbReference type="ChEBI" id="CHEBI:57524"/>
        <dbReference type="EC" id="3.1.3.3"/>
    </reaction>
</comment>
<dbReference type="Proteomes" id="UP000033664">
    <property type="component" value="Unassembled WGS sequence"/>
</dbReference>
<accession>A0A0F4PIL8</accession>
<evidence type="ECO:0000256" key="6">
    <source>
        <dbReference type="ARBA" id="ARBA00022605"/>
    </source>
</evidence>
<dbReference type="NCBIfam" id="TIGR01488">
    <property type="entry name" value="HAD-SF-IB"/>
    <property type="match status" value="1"/>
</dbReference>
<dbReference type="OrthoDB" id="9792539at2"/>
<keyword evidence="6" id="KW-0028">Amino-acid biosynthesis</keyword>
<dbReference type="PANTHER" id="PTHR43344:SF2">
    <property type="entry name" value="PHOSPHOSERINE PHOSPHATASE"/>
    <property type="match status" value="1"/>
</dbReference>
<dbReference type="EC" id="3.1.3.3" evidence="4"/>
<keyword evidence="16" id="KW-1185">Reference proteome</keyword>
<keyword evidence="9" id="KW-0460">Magnesium</keyword>
<dbReference type="SFLD" id="SFLDG01137">
    <property type="entry name" value="C1.6.1:_Phosphoserine_Phosphat"/>
    <property type="match status" value="1"/>
</dbReference>
<dbReference type="GO" id="GO:0005737">
    <property type="term" value="C:cytoplasm"/>
    <property type="evidence" value="ECO:0007669"/>
    <property type="project" value="TreeGrafter"/>
</dbReference>
<evidence type="ECO:0000256" key="4">
    <source>
        <dbReference type="ARBA" id="ARBA00012640"/>
    </source>
</evidence>
<dbReference type="InterPro" id="IPR036412">
    <property type="entry name" value="HAD-like_sf"/>
</dbReference>
<evidence type="ECO:0000256" key="11">
    <source>
        <dbReference type="ARBA" id="ARBA00031693"/>
    </source>
</evidence>
<dbReference type="SFLD" id="SFLDF00029">
    <property type="entry name" value="phosphoserine_phosphatase"/>
    <property type="match status" value="1"/>
</dbReference>
<evidence type="ECO:0000256" key="9">
    <source>
        <dbReference type="ARBA" id="ARBA00022842"/>
    </source>
</evidence>
<dbReference type="PANTHER" id="PTHR43344">
    <property type="entry name" value="PHOSPHOSERINE PHOSPHATASE"/>
    <property type="match status" value="1"/>
</dbReference>
<evidence type="ECO:0000256" key="1">
    <source>
        <dbReference type="ARBA" id="ARBA00001946"/>
    </source>
</evidence>
<organism evidence="15 16">
    <name type="scientific">Pseudoalteromonas ruthenica</name>
    <dbReference type="NCBI Taxonomy" id="151081"/>
    <lineage>
        <taxon>Bacteria</taxon>
        <taxon>Pseudomonadati</taxon>
        <taxon>Pseudomonadota</taxon>
        <taxon>Gammaproteobacteria</taxon>
        <taxon>Alteromonadales</taxon>
        <taxon>Pseudoalteromonadaceae</taxon>
        <taxon>Pseudoalteromonas</taxon>
    </lineage>
</organism>
<dbReference type="Pfam" id="PF00702">
    <property type="entry name" value="Hydrolase"/>
    <property type="match status" value="1"/>
</dbReference>
<evidence type="ECO:0000256" key="3">
    <source>
        <dbReference type="ARBA" id="ARBA00009184"/>
    </source>
</evidence>
<dbReference type="NCBIfam" id="TIGR00338">
    <property type="entry name" value="serB"/>
    <property type="match status" value="1"/>
</dbReference>
<evidence type="ECO:0000256" key="12">
    <source>
        <dbReference type="ARBA" id="ARBA00048138"/>
    </source>
</evidence>
<dbReference type="InterPro" id="IPR023214">
    <property type="entry name" value="HAD_sf"/>
</dbReference>
<name>A0A0F4PIL8_9GAMM</name>
<dbReference type="SFLD" id="SFLDS00003">
    <property type="entry name" value="Haloacid_Dehalogenase"/>
    <property type="match status" value="1"/>
</dbReference>
<evidence type="ECO:0000256" key="8">
    <source>
        <dbReference type="ARBA" id="ARBA00022801"/>
    </source>
</evidence>
<dbReference type="EMBL" id="JXXZ01000010">
    <property type="protein sequence ID" value="KJY98845.1"/>
    <property type="molecule type" value="Genomic_DNA"/>
</dbReference>
<evidence type="ECO:0000313" key="16">
    <source>
        <dbReference type="Proteomes" id="UP000033664"/>
    </source>
</evidence>
<dbReference type="SUPFAM" id="SSF56784">
    <property type="entry name" value="HAD-like"/>
    <property type="match status" value="1"/>
</dbReference>
<evidence type="ECO:0000313" key="15">
    <source>
        <dbReference type="EMBL" id="KJY98845.1"/>
    </source>
</evidence>
<keyword evidence="10" id="KW-0718">Serine biosynthesis</keyword>
<dbReference type="GO" id="GO:0036424">
    <property type="term" value="F:L-phosphoserine phosphatase activity"/>
    <property type="evidence" value="ECO:0007669"/>
    <property type="project" value="InterPro"/>
</dbReference>
<evidence type="ECO:0000256" key="14">
    <source>
        <dbReference type="PIRSR" id="PIRSR604469-1"/>
    </source>
</evidence>
<keyword evidence="8" id="KW-0378">Hydrolase</keyword>
<evidence type="ECO:0000256" key="7">
    <source>
        <dbReference type="ARBA" id="ARBA00022723"/>
    </source>
</evidence>
<dbReference type="InterPro" id="IPR004469">
    <property type="entry name" value="PSP"/>
</dbReference>
<gene>
    <name evidence="15" type="ORF">TW72_11420</name>
</gene>
<feature type="active site" description="Nucleophile" evidence="14">
    <location>
        <position position="129"/>
    </location>
</feature>
<dbReference type="UniPathway" id="UPA00135">
    <property type="reaction ID" value="UER00198"/>
</dbReference>
<dbReference type="GO" id="GO:0000287">
    <property type="term" value="F:magnesium ion binding"/>
    <property type="evidence" value="ECO:0007669"/>
    <property type="project" value="TreeGrafter"/>
</dbReference>
<sequence>MLLSTLAQQDDLSLQQTLSLNTWYSFDDSPLVASQQSEQPLAYVSVFGFQLGMHVAQLAQQLRDWQCQVQAVVRYHADDDLPPGFAFAIANPQAELNSQLKQYAAENAVQCALLSNPPRLHTPGLLVMDMDSTAITIECIDEIARLAGVYDEVAAVTAQAMGGQLEFSDSLRQRVAKLAGVELSLLAELKEQLPLMPGIDHLCATLKRHNWHLAIASGGFIPFAEQVQKQLKLDRIHANQLADDGHVLTGVVNGDIVDAQEKARFLLAYRDELGVGAEQTVAIGDGANDLLMMHAAGLGVAVHGKPKVVAQAPTAINAGSLAQILYLLSIPEFN</sequence>
<comment type="pathway">
    <text evidence="2">Amino-acid biosynthesis; L-serine biosynthesis; L-serine from 3-phospho-D-glycerate: step 3/3.</text>
</comment>
<proteinExistence type="inferred from homology"/>
<comment type="caution">
    <text evidence="15">The sequence shown here is derived from an EMBL/GenBank/DDBJ whole genome shotgun (WGS) entry which is preliminary data.</text>
</comment>
<evidence type="ECO:0000256" key="5">
    <source>
        <dbReference type="ARBA" id="ARBA00015196"/>
    </source>
</evidence>
<dbReference type="InterPro" id="IPR050582">
    <property type="entry name" value="HAD-like_SerB"/>
</dbReference>
<dbReference type="CDD" id="cd07500">
    <property type="entry name" value="HAD_PSP"/>
    <property type="match status" value="1"/>
</dbReference>
<comment type="catalytic activity">
    <reaction evidence="13">
        <text>O-phospho-D-serine + H2O = D-serine + phosphate</text>
        <dbReference type="Rhea" id="RHEA:24873"/>
        <dbReference type="ChEBI" id="CHEBI:15377"/>
        <dbReference type="ChEBI" id="CHEBI:35247"/>
        <dbReference type="ChEBI" id="CHEBI:43474"/>
        <dbReference type="ChEBI" id="CHEBI:58680"/>
        <dbReference type="EC" id="3.1.3.3"/>
    </reaction>
</comment>